<comment type="caution">
    <text evidence="3">The sequence shown here is derived from an EMBL/GenBank/DDBJ whole genome shotgun (WGS) entry which is preliminary data.</text>
</comment>
<evidence type="ECO:0000313" key="4">
    <source>
        <dbReference type="Proteomes" id="UP001189429"/>
    </source>
</evidence>
<dbReference type="InterPro" id="IPR011600">
    <property type="entry name" value="Pept_C14_caspase"/>
</dbReference>
<protein>
    <recommendedName>
        <fullName evidence="2">Peptidase C14 caspase domain-containing protein</fullName>
    </recommendedName>
</protein>
<dbReference type="Gene3D" id="3.40.50.12660">
    <property type="match status" value="1"/>
</dbReference>
<evidence type="ECO:0000313" key="3">
    <source>
        <dbReference type="EMBL" id="CAK0830280.1"/>
    </source>
</evidence>
<dbReference type="PANTHER" id="PTHR48104">
    <property type="entry name" value="METACASPASE-4"/>
    <property type="match status" value="1"/>
</dbReference>
<proteinExistence type="inferred from homology"/>
<feature type="domain" description="Peptidase C14 caspase" evidence="2">
    <location>
        <begin position="83"/>
        <end position="181"/>
    </location>
</feature>
<evidence type="ECO:0000259" key="2">
    <source>
        <dbReference type="Pfam" id="PF00656"/>
    </source>
</evidence>
<reference evidence="3" key="1">
    <citation type="submission" date="2023-10" db="EMBL/GenBank/DDBJ databases">
        <authorList>
            <person name="Chen Y."/>
            <person name="Shah S."/>
            <person name="Dougan E. K."/>
            <person name="Thang M."/>
            <person name="Chan C."/>
        </authorList>
    </citation>
    <scope>NUCLEOTIDE SEQUENCE [LARGE SCALE GENOMIC DNA]</scope>
</reference>
<dbReference type="InterPro" id="IPR050452">
    <property type="entry name" value="Metacaspase"/>
</dbReference>
<keyword evidence="4" id="KW-1185">Reference proteome</keyword>
<dbReference type="PANTHER" id="PTHR48104:SF30">
    <property type="entry name" value="METACASPASE-1"/>
    <property type="match status" value="1"/>
</dbReference>
<dbReference type="EMBL" id="CAUYUJ010010795">
    <property type="protein sequence ID" value="CAK0830280.1"/>
    <property type="molecule type" value="Genomic_DNA"/>
</dbReference>
<evidence type="ECO:0000256" key="1">
    <source>
        <dbReference type="ARBA" id="ARBA00009005"/>
    </source>
</evidence>
<comment type="similarity">
    <text evidence="1">Belongs to the peptidase C14B family.</text>
</comment>
<accession>A0ABN9SE63</accession>
<sequence>QVAETAEKELLADVEAATRKHNEDEVVLKQKLDSLAAELPQVQRRLDALSLNQQMPEAAGDVHSVPAPLHGLLEARPRSSLSRQRALIIGCNYSDSHAPLQGCTNDAWNVHCLLRHTLGYSDDQVVCLIDVPSSPSNRLPTRANILSGLQWLTADARQEDSVALFFSGYGTQQPVHGADGVYQALLVPSDFAADLPEGFALPDARRRTCRPPPPRLPR</sequence>
<dbReference type="Proteomes" id="UP001189429">
    <property type="component" value="Unassembled WGS sequence"/>
</dbReference>
<dbReference type="SUPFAM" id="SSF52129">
    <property type="entry name" value="Caspase-like"/>
    <property type="match status" value="1"/>
</dbReference>
<dbReference type="Pfam" id="PF00656">
    <property type="entry name" value="Peptidase_C14"/>
    <property type="match status" value="1"/>
</dbReference>
<name>A0ABN9SE63_9DINO</name>
<feature type="non-terminal residue" evidence="3">
    <location>
        <position position="1"/>
    </location>
</feature>
<organism evidence="3 4">
    <name type="scientific">Prorocentrum cordatum</name>
    <dbReference type="NCBI Taxonomy" id="2364126"/>
    <lineage>
        <taxon>Eukaryota</taxon>
        <taxon>Sar</taxon>
        <taxon>Alveolata</taxon>
        <taxon>Dinophyceae</taxon>
        <taxon>Prorocentrales</taxon>
        <taxon>Prorocentraceae</taxon>
        <taxon>Prorocentrum</taxon>
    </lineage>
</organism>
<gene>
    <name evidence="3" type="ORF">PCOR1329_LOCUS28966</name>
</gene>
<feature type="non-terminal residue" evidence="3">
    <location>
        <position position="218"/>
    </location>
</feature>
<dbReference type="InterPro" id="IPR029030">
    <property type="entry name" value="Caspase-like_dom_sf"/>
</dbReference>